<dbReference type="EMBL" id="NCXI01000056">
    <property type="protein sequence ID" value="PAK80975.1"/>
    <property type="molecule type" value="Genomic_DNA"/>
</dbReference>
<feature type="domain" description="Regulator of chromosome segregation-like C-terminal" evidence="2">
    <location>
        <begin position="102"/>
        <end position="142"/>
    </location>
</feature>
<evidence type="ECO:0000259" key="2">
    <source>
        <dbReference type="Pfam" id="PF04394"/>
    </source>
</evidence>
<accession>A0A269Y5Z9</accession>
<gene>
    <name evidence="3" type="ORF">B8W98_07945</name>
</gene>
<feature type="region of interest" description="Disordered" evidence="1">
    <location>
        <begin position="59"/>
        <end position="78"/>
    </location>
</feature>
<name>A0A269Y5Z9_9LACO</name>
<comment type="caution">
    <text evidence="3">The sequence shown here is derived from an EMBL/GenBank/DDBJ whole genome shotgun (WGS) entry which is preliminary data.</text>
</comment>
<dbReference type="InterPro" id="IPR007489">
    <property type="entry name" value="RocS-like_C"/>
</dbReference>
<dbReference type="AlphaFoldDB" id="A0A269Y5Z9"/>
<feature type="compositionally biased region" description="Basic and acidic residues" evidence="1">
    <location>
        <begin position="172"/>
        <end position="183"/>
    </location>
</feature>
<dbReference type="RefSeq" id="WP_095354873.1">
    <property type="nucleotide sequence ID" value="NZ_NCXI01000056.1"/>
</dbReference>
<feature type="region of interest" description="Disordered" evidence="1">
    <location>
        <begin position="147"/>
        <end position="183"/>
    </location>
</feature>
<dbReference type="Proteomes" id="UP000216802">
    <property type="component" value="Unassembled WGS sequence"/>
</dbReference>
<proteinExistence type="predicted"/>
<evidence type="ECO:0000313" key="4">
    <source>
        <dbReference type="Proteomes" id="UP000216802"/>
    </source>
</evidence>
<dbReference type="Pfam" id="PF04394">
    <property type="entry name" value="DUF536"/>
    <property type="match status" value="1"/>
</dbReference>
<reference evidence="3 4" key="1">
    <citation type="submission" date="2017-04" db="EMBL/GenBank/DDBJ databases">
        <title>Kefir bacterial isolates.</title>
        <authorList>
            <person name="Kim Y."/>
            <person name="Blasche S."/>
            <person name="Patil K.R."/>
        </authorList>
    </citation>
    <scope>NUCLEOTIDE SEQUENCE [LARGE SCALE GENOMIC DNA]</scope>
    <source>
        <strain evidence="3 4">OG2</strain>
    </source>
</reference>
<protein>
    <submittedName>
        <fullName evidence="3">DUF536 domain-containing protein</fullName>
    </submittedName>
</protein>
<evidence type="ECO:0000313" key="3">
    <source>
        <dbReference type="EMBL" id="PAK80975.1"/>
    </source>
</evidence>
<feature type="compositionally biased region" description="Basic and acidic residues" evidence="1">
    <location>
        <begin position="65"/>
        <end position="78"/>
    </location>
</feature>
<sequence>MAKTIKQLADELKVSKQTIQYHYQRLPAKNQQKNSQGTNLISPTAERIIRGKVAKPLLAKKQQRGSKEPTKTSKENNDLIITLRRELEDLKSQRDKQLATKDQQMSNKDRQIDHLTKLVDQQQQLQLATLSENRQLKDHIQELSSLLETSSSTQKRQATKKNDNLSNGDNSHNIKDKNDKQDKDIIVATGKKPKKIYKNKASNSWWHFWK</sequence>
<evidence type="ECO:0000256" key="1">
    <source>
        <dbReference type="SAM" id="MobiDB-lite"/>
    </source>
</evidence>
<organism evidence="3 4">
    <name type="scientific">Lentilactobacillus parakefiri</name>
    <dbReference type="NCBI Taxonomy" id="152332"/>
    <lineage>
        <taxon>Bacteria</taxon>
        <taxon>Bacillati</taxon>
        <taxon>Bacillota</taxon>
        <taxon>Bacilli</taxon>
        <taxon>Lactobacillales</taxon>
        <taxon>Lactobacillaceae</taxon>
        <taxon>Lentilactobacillus</taxon>
    </lineage>
</organism>